<dbReference type="Gene3D" id="3.30.360.10">
    <property type="entry name" value="Dihydrodipicolinate Reductase, domain 2"/>
    <property type="match status" value="1"/>
</dbReference>
<dbReference type="SUPFAM" id="SSF55347">
    <property type="entry name" value="Glyceraldehyde-3-phosphate dehydrogenase-like, C-terminal domain"/>
    <property type="match status" value="1"/>
</dbReference>
<organism evidence="8 9">
    <name type="scientific">Clostridium oceanicum</name>
    <dbReference type="NCBI Taxonomy" id="1543"/>
    <lineage>
        <taxon>Bacteria</taxon>
        <taxon>Bacillati</taxon>
        <taxon>Bacillota</taxon>
        <taxon>Clostridia</taxon>
        <taxon>Eubacteriales</taxon>
        <taxon>Clostridiaceae</taxon>
        <taxon>Clostridium</taxon>
    </lineage>
</organism>
<dbReference type="InterPro" id="IPR036291">
    <property type="entry name" value="NAD(P)-bd_dom_sf"/>
</dbReference>
<evidence type="ECO:0000256" key="3">
    <source>
        <dbReference type="ARBA" id="ARBA00022857"/>
    </source>
</evidence>
<keyword evidence="5" id="KW-0963">Cytoplasm</keyword>
<dbReference type="PROSITE" id="PS01224">
    <property type="entry name" value="ARGC"/>
    <property type="match status" value="1"/>
</dbReference>
<accession>A0ABP3UTQ6</accession>
<protein>
    <recommendedName>
        <fullName evidence="5">N-acetyl-gamma-glutamyl-phosphate reductase</fullName>
        <shortName evidence="5">AGPR</shortName>
        <ecNumber evidence="5">1.2.1.38</ecNumber>
    </recommendedName>
    <alternativeName>
        <fullName evidence="5">N-acetyl-glutamate semialdehyde dehydrogenase</fullName>
        <shortName evidence="5">NAGSA dehydrogenase</shortName>
    </alternativeName>
</protein>
<dbReference type="Pfam" id="PF22698">
    <property type="entry name" value="Semialdhyde_dhC_1"/>
    <property type="match status" value="1"/>
</dbReference>
<evidence type="ECO:0000256" key="2">
    <source>
        <dbReference type="ARBA" id="ARBA00022605"/>
    </source>
</evidence>
<comment type="subcellular location">
    <subcellularLocation>
        <location evidence="5">Cytoplasm</location>
    </subcellularLocation>
</comment>
<comment type="caution">
    <text evidence="8">The sequence shown here is derived from an EMBL/GenBank/DDBJ whole genome shotgun (WGS) entry which is preliminary data.</text>
</comment>
<dbReference type="Pfam" id="PF01118">
    <property type="entry name" value="Semialdhyde_dh"/>
    <property type="match status" value="1"/>
</dbReference>
<feature type="active site" evidence="5 6">
    <location>
        <position position="152"/>
    </location>
</feature>
<comment type="catalytic activity">
    <reaction evidence="5">
        <text>N-acetyl-L-glutamate 5-semialdehyde + phosphate + NADP(+) = N-acetyl-L-glutamyl 5-phosphate + NADPH + H(+)</text>
        <dbReference type="Rhea" id="RHEA:21588"/>
        <dbReference type="ChEBI" id="CHEBI:15378"/>
        <dbReference type="ChEBI" id="CHEBI:29123"/>
        <dbReference type="ChEBI" id="CHEBI:43474"/>
        <dbReference type="ChEBI" id="CHEBI:57783"/>
        <dbReference type="ChEBI" id="CHEBI:57936"/>
        <dbReference type="ChEBI" id="CHEBI:58349"/>
        <dbReference type="EC" id="1.2.1.38"/>
    </reaction>
</comment>
<dbReference type="EC" id="1.2.1.38" evidence="5"/>
<dbReference type="Gene3D" id="3.40.50.720">
    <property type="entry name" value="NAD(P)-binding Rossmann-like Domain"/>
    <property type="match status" value="1"/>
</dbReference>
<feature type="domain" description="Semialdehyde dehydrogenase NAD-binding" evidence="7">
    <location>
        <begin position="3"/>
        <end position="143"/>
    </location>
</feature>
<keyword evidence="1 5" id="KW-0055">Arginine biosynthesis</keyword>
<dbReference type="InterPro" id="IPR023013">
    <property type="entry name" value="AGPR_AS"/>
</dbReference>
<dbReference type="RefSeq" id="WP_343761397.1">
    <property type="nucleotide sequence ID" value="NZ_BAAACG010000009.1"/>
</dbReference>
<evidence type="ECO:0000313" key="9">
    <source>
        <dbReference type="Proteomes" id="UP001501510"/>
    </source>
</evidence>
<dbReference type="InterPro" id="IPR000706">
    <property type="entry name" value="AGPR_type-1"/>
</dbReference>
<evidence type="ECO:0000256" key="5">
    <source>
        <dbReference type="HAMAP-Rule" id="MF_00150"/>
    </source>
</evidence>
<dbReference type="InterPro" id="IPR050085">
    <property type="entry name" value="AGPR"/>
</dbReference>
<evidence type="ECO:0000256" key="6">
    <source>
        <dbReference type="PROSITE-ProRule" id="PRU10010"/>
    </source>
</evidence>
<name>A0ABP3UTQ6_9CLOT</name>
<dbReference type="Proteomes" id="UP001501510">
    <property type="component" value="Unassembled WGS sequence"/>
</dbReference>
<keyword evidence="4 5" id="KW-0560">Oxidoreductase</keyword>
<dbReference type="EMBL" id="BAAACG010000009">
    <property type="protein sequence ID" value="GAA0740504.1"/>
    <property type="molecule type" value="Genomic_DNA"/>
</dbReference>
<evidence type="ECO:0000313" key="8">
    <source>
        <dbReference type="EMBL" id="GAA0740504.1"/>
    </source>
</evidence>
<dbReference type="InterPro" id="IPR058924">
    <property type="entry name" value="AGPR_dimerisation_dom"/>
</dbReference>
<dbReference type="CDD" id="cd17895">
    <property type="entry name" value="AGPR_1_N"/>
    <property type="match status" value="1"/>
</dbReference>
<keyword evidence="3 5" id="KW-0521">NADP</keyword>
<evidence type="ECO:0000256" key="1">
    <source>
        <dbReference type="ARBA" id="ARBA00022571"/>
    </source>
</evidence>
<gene>
    <name evidence="5 8" type="primary">argC</name>
    <name evidence="8" type="ORF">GCM10008906_20560</name>
</gene>
<evidence type="ECO:0000259" key="7">
    <source>
        <dbReference type="SMART" id="SM00859"/>
    </source>
</evidence>
<dbReference type="HAMAP" id="MF_00150">
    <property type="entry name" value="ArgC_type1"/>
    <property type="match status" value="1"/>
</dbReference>
<dbReference type="SUPFAM" id="SSF51735">
    <property type="entry name" value="NAD(P)-binding Rossmann-fold domains"/>
    <property type="match status" value="1"/>
</dbReference>
<reference evidence="9" key="1">
    <citation type="journal article" date="2019" name="Int. J. Syst. Evol. Microbiol.">
        <title>The Global Catalogue of Microorganisms (GCM) 10K type strain sequencing project: providing services to taxonomists for standard genome sequencing and annotation.</title>
        <authorList>
            <consortium name="The Broad Institute Genomics Platform"/>
            <consortium name="The Broad Institute Genome Sequencing Center for Infectious Disease"/>
            <person name="Wu L."/>
            <person name="Ma J."/>
        </authorList>
    </citation>
    <scope>NUCLEOTIDE SEQUENCE [LARGE SCALE GENOMIC DNA]</scope>
    <source>
        <strain evidence="9">JCM 1407</strain>
    </source>
</reference>
<dbReference type="SMART" id="SM00859">
    <property type="entry name" value="Semialdhyde_dh"/>
    <property type="match status" value="1"/>
</dbReference>
<evidence type="ECO:0000256" key="4">
    <source>
        <dbReference type="ARBA" id="ARBA00023002"/>
    </source>
</evidence>
<comment type="pathway">
    <text evidence="5">Amino-acid biosynthesis; L-arginine biosynthesis; N(2)-acetyl-L-ornithine from L-glutamate: step 3/4.</text>
</comment>
<proteinExistence type="inferred from homology"/>
<dbReference type="PANTHER" id="PTHR32338:SF10">
    <property type="entry name" value="N-ACETYL-GAMMA-GLUTAMYL-PHOSPHATE REDUCTASE, CHLOROPLASTIC-RELATED"/>
    <property type="match status" value="1"/>
</dbReference>
<comment type="similarity">
    <text evidence="5">Belongs to the NAGSA dehydrogenase family. Type 1 subfamily.</text>
</comment>
<dbReference type="InterPro" id="IPR000534">
    <property type="entry name" value="Semialdehyde_DH_NAD-bd"/>
</dbReference>
<dbReference type="PANTHER" id="PTHR32338">
    <property type="entry name" value="N-ACETYL-GAMMA-GLUTAMYL-PHOSPHATE REDUCTASE, CHLOROPLASTIC-RELATED-RELATED"/>
    <property type="match status" value="1"/>
</dbReference>
<keyword evidence="2 5" id="KW-0028">Amino-acid biosynthesis</keyword>
<comment type="function">
    <text evidence="5">Catalyzes the NADPH-dependent reduction of N-acetyl-5-glutamyl phosphate to yield N-acetyl-L-glutamate 5-semialdehyde.</text>
</comment>
<sequence>MKKIGIVGSTGYAGQQLVFLLNNHKDVIIDFLVSNSYAYKNYNEVYKSYNNILDQKCIDMKKAKNKLDDVDLIFTAMPHSKSLDLVKKAVDKGVKVIDIGSDYRLKEKELYKIWYGFEHRYPQLLEKSVYSIPELVLKDKIRKTSIIANPGCYPTATLLSLVPLLKEKIIDFKSIIVDAKSGVTGAGRKTSLNSLFCECNESMKAYSITNHRHTPEIEQFLSDATKEDINISFNPHLIPINRGILVTCYGKLSSNFSEDYIRNIYKSTYENCKFIRILDDLPEIKWVKNSNFCDIGFKVDKRTGNIIIVACIDNLMKGAAGQAVQNMNIIFDFNESEGLSYIPSFP</sequence>
<dbReference type="NCBIfam" id="TIGR01850">
    <property type="entry name" value="argC"/>
    <property type="match status" value="1"/>
</dbReference>
<keyword evidence="9" id="KW-1185">Reference proteome</keyword>
<dbReference type="CDD" id="cd23934">
    <property type="entry name" value="AGPR_1_C"/>
    <property type="match status" value="1"/>
</dbReference>